<reference evidence="1" key="1">
    <citation type="submission" date="2020-04" db="EMBL/GenBank/DDBJ databases">
        <authorList>
            <person name="Chiriac C."/>
            <person name="Salcher M."/>
            <person name="Ghai R."/>
            <person name="Kavagutti S V."/>
        </authorList>
    </citation>
    <scope>NUCLEOTIDE SEQUENCE</scope>
</reference>
<name>A0A6J5L4W4_9CAUD</name>
<proteinExistence type="predicted"/>
<dbReference type="EMBL" id="LR796234">
    <property type="protein sequence ID" value="CAB4129361.1"/>
    <property type="molecule type" value="Genomic_DNA"/>
</dbReference>
<sequence>MNTQAIIIDGNDYHPIALKDVKAGEFVVRKAGAKTVFTRGDYDRQSKTYALDDYNDHCRQVFLKGSTIVYIGFSY</sequence>
<evidence type="ECO:0000313" key="1">
    <source>
        <dbReference type="EMBL" id="CAB4129361.1"/>
    </source>
</evidence>
<protein>
    <submittedName>
        <fullName evidence="1">Uncharacterized protein</fullName>
    </submittedName>
</protein>
<gene>
    <name evidence="1" type="ORF">UFOVP118_1</name>
</gene>
<organism evidence="1">
    <name type="scientific">uncultured Caudovirales phage</name>
    <dbReference type="NCBI Taxonomy" id="2100421"/>
    <lineage>
        <taxon>Viruses</taxon>
        <taxon>Duplodnaviria</taxon>
        <taxon>Heunggongvirae</taxon>
        <taxon>Uroviricota</taxon>
        <taxon>Caudoviricetes</taxon>
        <taxon>Peduoviridae</taxon>
        <taxon>Maltschvirus</taxon>
        <taxon>Maltschvirus maltsch</taxon>
    </lineage>
</organism>
<accession>A0A6J5L4W4</accession>